<keyword evidence="2" id="KW-1185">Reference proteome</keyword>
<dbReference type="RefSeq" id="WP_075104126.1">
    <property type="nucleotide sequence ID" value="NZ_MSJM01000002.1"/>
</dbReference>
<gene>
    <name evidence="1" type="ORF">BU202_01940</name>
</gene>
<dbReference type="EMBL" id="MSJM01000002">
    <property type="protein sequence ID" value="OLF48403.1"/>
    <property type="molecule type" value="Genomic_DNA"/>
</dbReference>
<sequence>MRFKLNKDYRSGLTVNTLPEFDSSYESVRLGPFEEFQEISRDNVIAKNAEVDISKVKVIYLGE</sequence>
<reference evidence="2" key="1">
    <citation type="submission" date="2016-12" db="EMBL/GenBank/DDBJ databases">
        <authorList>
            <person name="Gulvik C.A."/>
        </authorList>
    </citation>
    <scope>NUCLEOTIDE SEQUENCE [LARGE SCALE GENOMIC DNA]</scope>
    <source>
        <strain evidence="2">NED12-00049-6B</strain>
    </source>
</reference>
<evidence type="ECO:0000313" key="1">
    <source>
        <dbReference type="EMBL" id="OLF48403.1"/>
    </source>
</evidence>
<dbReference type="Proteomes" id="UP000186890">
    <property type="component" value="Unassembled WGS sequence"/>
</dbReference>
<name>A0A1Q8E9D7_9STRE</name>
<comment type="caution">
    <text evidence="1">The sequence shown here is derived from an EMBL/GenBank/DDBJ whole genome shotgun (WGS) entry which is preliminary data.</text>
</comment>
<protein>
    <submittedName>
        <fullName evidence="1">Uncharacterized protein</fullName>
    </submittedName>
</protein>
<accession>A0A1Q8E9D7</accession>
<proteinExistence type="predicted"/>
<dbReference type="OrthoDB" id="2226109at2"/>
<evidence type="ECO:0000313" key="2">
    <source>
        <dbReference type="Proteomes" id="UP000186890"/>
    </source>
</evidence>
<organism evidence="1 2">
    <name type="scientific">Streptococcus cuniculi</name>
    <dbReference type="NCBI Taxonomy" id="1432788"/>
    <lineage>
        <taxon>Bacteria</taxon>
        <taxon>Bacillati</taxon>
        <taxon>Bacillota</taxon>
        <taxon>Bacilli</taxon>
        <taxon>Lactobacillales</taxon>
        <taxon>Streptococcaceae</taxon>
        <taxon>Streptococcus</taxon>
    </lineage>
</organism>
<dbReference type="AlphaFoldDB" id="A0A1Q8E9D7"/>